<accession>A0A914ATQ2</accession>
<evidence type="ECO:0000313" key="3">
    <source>
        <dbReference type="Proteomes" id="UP000887568"/>
    </source>
</evidence>
<dbReference type="Proteomes" id="UP000887568">
    <property type="component" value="Unplaced"/>
</dbReference>
<dbReference type="AlphaFoldDB" id="A0A914ATQ2"/>
<evidence type="ECO:0000256" key="1">
    <source>
        <dbReference type="SAM" id="Phobius"/>
    </source>
</evidence>
<keyword evidence="3" id="KW-1185">Reference proteome</keyword>
<feature type="transmembrane region" description="Helical" evidence="1">
    <location>
        <begin position="6"/>
        <end position="28"/>
    </location>
</feature>
<dbReference type="EnsemblMetazoa" id="XM_038210931.1">
    <property type="protein sequence ID" value="XP_038066859.1"/>
    <property type="gene ID" value="LOC119736879"/>
</dbReference>
<reference evidence="2" key="1">
    <citation type="submission" date="2022-11" db="UniProtKB">
        <authorList>
            <consortium name="EnsemblMetazoa"/>
        </authorList>
    </citation>
    <scope>IDENTIFICATION</scope>
</reference>
<keyword evidence="1" id="KW-0472">Membrane</keyword>
<organism evidence="2 3">
    <name type="scientific">Patiria miniata</name>
    <name type="common">Bat star</name>
    <name type="synonym">Asterina miniata</name>
    <dbReference type="NCBI Taxonomy" id="46514"/>
    <lineage>
        <taxon>Eukaryota</taxon>
        <taxon>Metazoa</taxon>
        <taxon>Echinodermata</taxon>
        <taxon>Eleutherozoa</taxon>
        <taxon>Asterozoa</taxon>
        <taxon>Asteroidea</taxon>
        <taxon>Valvatacea</taxon>
        <taxon>Valvatida</taxon>
        <taxon>Asterinidae</taxon>
        <taxon>Patiria</taxon>
    </lineage>
</organism>
<dbReference type="RefSeq" id="XP_038066859.1">
    <property type="nucleotide sequence ID" value="XM_038210931.1"/>
</dbReference>
<keyword evidence="1" id="KW-0812">Transmembrane</keyword>
<keyword evidence="1" id="KW-1133">Transmembrane helix</keyword>
<name>A0A914ATQ2_PATMI</name>
<protein>
    <submittedName>
        <fullName evidence="2">Uncharacterized protein</fullName>
    </submittedName>
</protein>
<proteinExistence type="predicted"/>
<dbReference type="GeneID" id="119736879"/>
<evidence type="ECO:0000313" key="2">
    <source>
        <dbReference type="EnsemblMetazoa" id="XP_038066859.1"/>
    </source>
</evidence>
<sequence>MFYYSQGWIKALVCGAIPFIARIFVSLFSTTQTSVLKVFLGMWSTIIVFSVEYFESVTMSLYLVIVVALSWFSYRGAVQPFTDARIAVMQDIKATLELQSALHNLQRKMRKWRLRSAIHGEKWRFVDTTVLKTVVEEKSLQLSGKGASGISVLESVVGTSKKKSNFLFSIIQLPEDILESILSAILIRKIPNSQVGKFVEDVADNLECLHEKEMKIQIDKLREEVGVL</sequence>